<dbReference type="AlphaFoldDB" id="A0A858BU64"/>
<dbReference type="PIRSF" id="PIRSF033579">
    <property type="entry name" value="Anaer_Co_chel"/>
    <property type="match status" value="1"/>
</dbReference>
<feature type="binding site" evidence="2">
    <location>
        <position position="218"/>
    </location>
    <ligand>
        <name>Co(2+)</name>
        <dbReference type="ChEBI" id="CHEBI:48828"/>
    </ligand>
</feature>
<evidence type="ECO:0000256" key="2">
    <source>
        <dbReference type="PIRSR" id="PIRSR033579-3"/>
    </source>
</evidence>
<keyword evidence="4" id="KW-1185">Reference proteome</keyword>
<feature type="binding site" evidence="2">
    <location>
        <position position="186"/>
    </location>
    <ligand>
        <name>Co(2+)</name>
        <dbReference type="ChEBI" id="CHEBI:48828"/>
    </ligand>
</feature>
<reference evidence="3 4" key="1">
    <citation type="submission" date="2020-02" db="EMBL/GenBank/DDBJ databases">
        <authorList>
            <person name="Kim Y.B."/>
            <person name="Roh S.W."/>
        </authorList>
    </citation>
    <scope>NUCLEOTIDE SEQUENCE [LARGE SCALE GENOMIC DNA]</scope>
    <source>
        <strain evidence="3 4">DSM 103574</strain>
    </source>
</reference>
<accession>A0A858BU64</accession>
<sequence length="274" mass="30488">MSKKEALLVVSFGTSHQETREKTIGQIERVISKAYPNRELRRAFTSSIIMRVLKKRDQLHVDNVTEALERLAADGFTDVLIQPTHIINGDEYEKMMGQIEPFIEQFETIAVGRALLTSSEDYDLVCRAIMAEVPELDGTSGGQQAENTALVLMGHGTGHFCDAAYAALDYRFKSLGYGNVFVGTVEGYPDVERVLELVRLYGPQQVVLMPFMVVAGDHAVNDMAGEEEDSWKIIFQQAGYDVSCILRGIGEFPGIQQLYLDHASTCEPLGQEME</sequence>
<keyword evidence="2" id="KW-0479">Metal-binding</keyword>
<name>A0A858BU64_9FIRM</name>
<dbReference type="EMBL" id="CP048649">
    <property type="protein sequence ID" value="QIB68882.1"/>
    <property type="molecule type" value="Genomic_DNA"/>
</dbReference>
<dbReference type="GO" id="GO:0046872">
    <property type="term" value="F:metal ion binding"/>
    <property type="evidence" value="ECO:0007669"/>
    <property type="project" value="UniProtKB-KW"/>
</dbReference>
<dbReference type="RefSeq" id="WP_163065745.1">
    <property type="nucleotide sequence ID" value="NZ_CP048649.1"/>
</dbReference>
<feature type="binding site" evidence="2">
    <location>
        <position position="155"/>
    </location>
    <ligand>
        <name>Co(2+)</name>
        <dbReference type="ChEBI" id="CHEBI:48828"/>
    </ligand>
</feature>
<feature type="active site" description="Proton acceptor" evidence="1">
    <location>
        <position position="155"/>
    </location>
</feature>
<organism evidence="3 4">
    <name type="scientific">Aminipila butyrica</name>
    <dbReference type="NCBI Taxonomy" id="433296"/>
    <lineage>
        <taxon>Bacteria</taxon>
        <taxon>Bacillati</taxon>
        <taxon>Bacillota</taxon>
        <taxon>Clostridia</taxon>
        <taxon>Peptostreptococcales</taxon>
        <taxon>Anaerovoracaceae</taxon>
        <taxon>Aminipila</taxon>
    </lineage>
</organism>
<dbReference type="GO" id="GO:0019251">
    <property type="term" value="P:anaerobic cobalamin biosynthetic process"/>
    <property type="evidence" value="ECO:0007669"/>
    <property type="project" value="InterPro"/>
</dbReference>
<keyword evidence="2" id="KW-0170">Cobalt</keyword>
<dbReference type="Proteomes" id="UP000466848">
    <property type="component" value="Chromosome"/>
</dbReference>
<evidence type="ECO:0000313" key="3">
    <source>
        <dbReference type="EMBL" id="QIB68882.1"/>
    </source>
</evidence>
<gene>
    <name evidence="3" type="ORF">Ami103574_05905</name>
</gene>
<proteinExistence type="predicted"/>
<dbReference type="InterPro" id="IPR010388">
    <property type="entry name" value="Anaerobic_Co-chelatase"/>
</dbReference>
<dbReference type="SUPFAM" id="SSF53800">
    <property type="entry name" value="Chelatase"/>
    <property type="match status" value="1"/>
</dbReference>
<dbReference type="Gene3D" id="3.40.50.1400">
    <property type="match status" value="2"/>
</dbReference>
<dbReference type="GO" id="GO:0016852">
    <property type="term" value="F:sirohydrochlorin cobaltochelatase activity"/>
    <property type="evidence" value="ECO:0007669"/>
    <property type="project" value="InterPro"/>
</dbReference>
<dbReference type="Pfam" id="PF06180">
    <property type="entry name" value="CbiK"/>
    <property type="match status" value="1"/>
</dbReference>
<dbReference type="CDD" id="cd03412">
    <property type="entry name" value="CbiK_N"/>
    <property type="match status" value="1"/>
</dbReference>
<evidence type="ECO:0000256" key="1">
    <source>
        <dbReference type="PIRSR" id="PIRSR033579-1"/>
    </source>
</evidence>
<protein>
    <submittedName>
        <fullName evidence="3">Sirohydrochlorin cobaltochelatase</fullName>
    </submittedName>
</protein>
<dbReference type="CDD" id="cd03413">
    <property type="entry name" value="CbiK_C"/>
    <property type="match status" value="1"/>
</dbReference>
<evidence type="ECO:0000313" key="4">
    <source>
        <dbReference type="Proteomes" id="UP000466848"/>
    </source>
</evidence>
<dbReference type="KEGG" id="abut:Ami103574_05905"/>